<reference evidence="2" key="1">
    <citation type="submission" date="2017-01" db="EMBL/GenBank/DDBJ databases">
        <authorList>
            <person name="Wang Y."/>
            <person name="White M."/>
            <person name="Kvist S."/>
            <person name="Moncalvo J.-M."/>
        </authorList>
    </citation>
    <scope>NUCLEOTIDE SEQUENCE [LARGE SCALE GENOMIC DNA]</scope>
    <source>
        <strain evidence="2">ID-206-W2</strain>
    </source>
</reference>
<sequence length="156" mass="17839">MLDVSKSSDNEGILQILNVNMLSEEQVESNQCGQSSSNSELAITENFVSKLNMVSANVKGDMNKPLKKRSDMQMAHLNGKRKFIRDNNHHGVEPRSVDNYKFKAASAERCEIFEEIFKKRNMNRNILKNNDIHRKKVASDIYSGTFQARLCLCQQK</sequence>
<name>A0A1R1YGI4_9FUNG</name>
<dbReference type="AlphaFoldDB" id="A0A1R1YGI4"/>
<dbReference type="Proteomes" id="UP000187429">
    <property type="component" value="Unassembled WGS sequence"/>
</dbReference>
<proteinExistence type="predicted"/>
<evidence type="ECO:0000313" key="1">
    <source>
        <dbReference type="EMBL" id="OMJ25999.1"/>
    </source>
</evidence>
<comment type="caution">
    <text evidence="1">The sequence shown here is derived from an EMBL/GenBank/DDBJ whole genome shotgun (WGS) entry which is preliminary data.</text>
</comment>
<keyword evidence="2" id="KW-1185">Reference proteome</keyword>
<dbReference type="EMBL" id="LSSM01001544">
    <property type="protein sequence ID" value="OMJ25999.1"/>
    <property type="molecule type" value="Genomic_DNA"/>
</dbReference>
<evidence type="ECO:0000313" key="2">
    <source>
        <dbReference type="Proteomes" id="UP000187429"/>
    </source>
</evidence>
<gene>
    <name evidence="1" type="ORF">AYI69_g4105</name>
</gene>
<organism evidence="1 2">
    <name type="scientific">Smittium culicis</name>
    <dbReference type="NCBI Taxonomy" id="133412"/>
    <lineage>
        <taxon>Eukaryota</taxon>
        <taxon>Fungi</taxon>
        <taxon>Fungi incertae sedis</taxon>
        <taxon>Zoopagomycota</taxon>
        <taxon>Kickxellomycotina</taxon>
        <taxon>Harpellomycetes</taxon>
        <taxon>Harpellales</taxon>
        <taxon>Legeriomycetaceae</taxon>
        <taxon>Smittium</taxon>
    </lineage>
</organism>
<accession>A0A1R1YGI4</accession>
<protein>
    <submittedName>
        <fullName evidence="1">Uncharacterized protein</fullName>
    </submittedName>
</protein>